<dbReference type="OrthoDB" id="3521766at2"/>
<dbReference type="Gene3D" id="2.40.70.10">
    <property type="entry name" value="Acid Proteases"/>
    <property type="match status" value="2"/>
</dbReference>
<dbReference type="InterPro" id="IPR021109">
    <property type="entry name" value="Peptidase_aspartic_dom_sf"/>
</dbReference>
<evidence type="ECO:0000313" key="4">
    <source>
        <dbReference type="EMBL" id="AHF16390.1"/>
    </source>
</evidence>
<dbReference type="SMART" id="SM00228">
    <property type="entry name" value="PDZ"/>
    <property type="match status" value="1"/>
</dbReference>
<dbReference type="InterPro" id="IPR001995">
    <property type="entry name" value="Peptidase_A2_cat"/>
</dbReference>
<dbReference type="PROSITE" id="PS50106">
    <property type="entry name" value="PDZ"/>
    <property type="match status" value="1"/>
</dbReference>
<feature type="domain" description="PDZ" evidence="2">
    <location>
        <begin position="319"/>
        <end position="384"/>
    </location>
</feature>
<dbReference type="HOGENOM" id="CLU_703361_0_0_10"/>
<sequence length="399" mass="44987">MIRVLFICLTLQTACIFDASAQEEFVDPPSKLLTTLHFEQFTGGVIVLNALLDDFKDSLSFILDTGSGGISLDSTTVAMLHLQPTAPERIIRGIGGIRKVGFLKEHRLKIGNHEIDSLNFHVIDYDVLTSLYGRKIDGIIGYSVLSRYIVKIDYEKQVLSFYTKGTIKYPKGGYLLKPYIRMLPYSKASIEDLKKRGFNYLFDIGAGLTALFSDDFINDSTFLKPKRKRYLKQGEGLGGRVDMYLTVMKSLRIGPYRFRNVPINIFNDDYNVTSYPSLGGLLGNEIFRRFNVILNYDKQQIYLTPNQFFNTPFDYAYSGIELYLIGNAAITGKIPAGSPAEKAGLQEGDEILAVNNKFGMTLDDLKQSLQSSYGKVKIIYRRNGELQSTILDVINILRK</sequence>
<evidence type="ECO:0000313" key="5">
    <source>
        <dbReference type="Proteomes" id="UP000003586"/>
    </source>
</evidence>
<gene>
    <name evidence="4" type="ORF">NIASO_16925</name>
</gene>
<reference evidence="4 5" key="1">
    <citation type="submission" date="2013-12" db="EMBL/GenBank/DDBJ databases">
        <authorList>
            <consortium name="DOE Joint Genome Institute"/>
            <person name="Eisen J."/>
            <person name="Huntemann M."/>
            <person name="Han J."/>
            <person name="Chen A."/>
            <person name="Kyrpides N."/>
            <person name="Mavromatis K."/>
            <person name="Markowitz V."/>
            <person name="Palaniappan K."/>
            <person name="Ivanova N."/>
            <person name="Schaumberg A."/>
            <person name="Pati A."/>
            <person name="Liolios K."/>
            <person name="Nordberg H.P."/>
            <person name="Cantor M.N."/>
            <person name="Hua S.X."/>
            <person name="Woyke T."/>
        </authorList>
    </citation>
    <scope>NUCLEOTIDE SEQUENCE [LARGE SCALE GENOMIC DNA]</scope>
    <source>
        <strain evidence="5">DSM 19437</strain>
    </source>
</reference>
<dbReference type="PROSITE" id="PS50175">
    <property type="entry name" value="ASP_PROT_RETROV"/>
    <property type="match status" value="1"/>
</dbReference>
<proteinExistence type="predicted"/>
<dbReference type="EMBL" id="CP007035">
    <property type="protein sequence ID" value="AHF16390.1"/>
    <property type="molecule type" value="Genomic_DNA"/>
</dbReference>
<dbReference type="SUPFAM" id="SSF50156">
    <property type="entry name" value="PDZ domain-like"/>
    <property type="match status" value="1"/>
</dbReference>
<dbReference type="Gene3D" id="2.30.42.10">
    <property type="match status" value="1"/>
</dbReference>
<protein>
    <submittedName>
        <fullName evidence="4">Signal protein PDZ</fullName>
    </submittedName>
</protein>
<feature type="domain" description="Peptidase A2" evidence="3">
    <location>
        <begin position="59"/>
        <end position="136"/>
    </location>
</feature>
<evidence type="ECO:0000256" key="1">
    <source>
        <dbReference type="ARBA" id="ARBA00022801"/>
    </source>
</evidence>
<keyword evidence="1" id="KW-0378">Hydrolase</keyword>
<name>W0F007_9BACT</name>
<dbReference type="STRING" id="929713.NIASO_16925"/>
<dbReference type="Proteomes" id="UP000003586">
    <property type="component" value="Chromosome"/>
</dbReference>
<keyword evidence="5" id="KW-1185">Reference proteome</keyword>
<dbReference type="RefSeq" id="WP_008587448.1">
    <property type="nucleotide sequence ID" value="NZ_CP007035.1"/>
</dbReference>
<dbReference type="KEGG" id="nso:NIASO_16925"/>
<accession>W0F007</accession>
<dbReference type="AlphaFoldDB" id="W0F007"/>
<organism evidence="4 5">
    <name type="scientific">Niabella soli DSM 19437</name>
    <dbReference type="NCBI Taxonomy" id="929713"/>
    <lineage>
        <taxon>Bacteria</taxon>
        <taxon>Pseudomonadati</taxon>
        <taxon>Bacteroidota</taxon>
        <taxon>Chitinophagia</taxon>
        <taxon>Chitinophagales</taxon>
        <taxon>Chitinophagaceae</taxon>
        <taxon>Niabella</taxon>
    </lineage>
</organism>
<dbReference type="GO" id="GO:0006508">
    <property type="term" value="P:proteolysis"/>
    <property type="evidence" value="ECO:0007669"/>
    <property type="project" value="InterPro"/>
</dbReference>
<evidence type="ECO:0000259" key="3">
    <source>
        <dbReference type="PROSITE" id="PS50175"/>
    </source>
</evidence>
<dbReference type="SUPFAM" id="SSF50630">
    <property type="entry name" value="Acid proteases"/>
    <property type="match status" value="2"/>
</dbReference>
<dbReference type="Pfam" id="PF17820">
    <property type="entry name" value="PDZ_6"/>
    <property type="match status" value="1"/>
</dbReference>
<dbReference type="eggNOG" id="COG0793">
    <property type="taxonomic scope" value="Bacteria"/>
</dbReference>
<dbReference type="InterPro" id="IPR041489">
    <property type="entry name" value="PDZ_6"/>
</dbReference>
<dbReference type="InterPro" id="IPR001478">
    <property type="entry name" value="PDZ"/>
</dbReference>
<dbReference type="Pfam" id="PF13650">
    <property type="entry name" value="Asp_protease_2"/>
    <property type="match status" value="2"/>
</dbReference>
<dbReference type="GO" id="GO:0004190">
    <property type="term" value="F:aspartic-type endopeptidase activity"/>
    <property type="evidence" value="ECO:0007669"/>
    <property type="project" value="InterPro"/>
</dbReference>
<evidence type="ECO:0000259" key="2">
    <source>
        <dbReference type="PROSITE" id="PS50106"/>
    </source>
</evidence>
<dbReference type="InterPro" id="IPR036034">
    <property type="entry name" value="PDZ_sf"/>
</dbReference>